<dbReference type="REBASE" id="140529">
    <property type="entry name" value="S.AmaD7ORF18935P"/>
</dbReference>
<dbReference type="InterPro" id="IPR044946">
    <property type="entry name" value="Restrct_endonuc_typeI_TRD_sf"/>
</dbReference>
<dbReference type="CDD" id="cd17282">
    <property type="entry name" value="RMtype1_S_Eco16444ORF1681_TRD1-CR1_like"/>
    <property type="match status" value="1"/>
</dbReference>
<feature type="domain" description="Type I restriction modification DNA specificity" evidence="5">
    <location>
        <begin position="3"/>
        <end position="179"/>
    </location>
</feature>
<dbReference type="PANTHER" id="PTHR30408:SF13">
    <property type="entry name" value="TYPE I RESTRICTION ENZYME HINDI SPECIFICITY SUBUNIT"/>
    <property type="match status" value="1"/>
</dbReference>
<evidence type="ECO:0000256" key="1">
    <source>
        <dbReference type="ARBA" id="ARBA00010923"/>
    </source>
</evidence>
<dbReference type="GO" id="GO:0003677">
    <property type="term" value="F:DNA binding"/>
    <property type="evidence" value="ECO:0007669"/>
    <property type="project" value="UniProtKB-KW"/>
</dbReference>
<name>A0A126Q6A5_ALTMA</name>
<dbReference type="InterPro" id="IPR000055">
    <property type="entry name" value="Restrct_endonuc_typeI_TRD"/>
</dbReference>
<evidence type="ECO:0000256" key="3">
    <source>
        <dbReference type="ARBA" id="ARBA00023125"/>
    </source>
</evidence>
<dbReference type="Proteomes" id="UP000063991">
    <property type="component" value="Chromosome"/>
</dbReference>
<dbReference type="CDD" id="cd17278">
    <property type="entry name" value="RMtype1_S_LdeBORF1052P-TRD2-CR2"/>
    <property type="match status" value="1"/>
</dbReference>
<keyword evidence="2" id="KW-0680">Restriction system</keyword>
<dbReference type="InterPro" id="IPR052021">
    <property type="entry name" value="Type-I_RS_S_subunit"/>
</dbReference>
<reference evidence="6 7" key="1">
    <citation type="submission" date="2015-12" db="EMBL/GenBank/DDBJ databases">
        <authorList>
            <person name="Shamseldin A."/>
            <person name="Moawad H."/>
            <person name="Abd El-Rahim W.M."/>
            <person name="Sadowsky M.J."/>
        </authorList>
    </citation>
    <scope>NUCLEOTIDE SEQUENCE [LARGE SCALE GENOMIC DNA]</scope>
    <source>
        <strain evidence="6 7">D7</strain>
    </source>
</reference>
<keyword evidence="3" id="KW-0238">DNA-binding</keyword>
<organism evidence="6 7">
    <name type="scientific">Alteromonas macleodii</name>
    <name type="common">Pseudoalteromonas macleodii</name>
    <dbReference type="NCBI Taxonomy" id="28108"/>
    <lineage>
        <taxon>Bacteria</taxon>
        <taxon>Pseudomonadati</taxon>
        <taxon>Pseudomonadota</taxon>
        <taxon>Gammaproteobacteria</taxon>
        <taxon>Alteromonadales</taxon>
        <taxon>Alteromonadaceae</taxon>
        <taxon>Alteromonas/Salinimonas group</taxon>
        <taxon>Alteromonas</taxon>
    </lineage>
</organism>
<dbReference type="Gene3D" id="3.90.220.20">
    <property type="entry name" value="DNA methylase specificity domains"/>
    <property type="match status" value="2"/>
</dbReference>
<evidence type="ECO:0000313" key="6">
    <source>
        <dbReference type="EMBL" id="AMK00050.1"/>
    </source>
</evidence>
<protein>
    <recommendedName>
        <fullName evidence="5">Type I restriction modification DNA specificity domain-containing protein</fullName>
    </recommendedName>
</protein>
<evidence type="ECO:0000259" key="5">
    <source>
        <dbReference type="Pfam" id="PF01420"/>
    </source>
</evidence>
<dbReference type="SUPFAM" id="SSF116734">
    <property type="entry name" value="DNA methylase specificity domain"/>
    <property type="match status" value="2"/>
</dbReference>
<dbReference type="AlphaFoldDB" id="A0A126Q6A5"/>
<dbReference type="PANTHER" id="PTHR30408">
    <property type="entry name" value="TYPE-1 RESTRICTION ENZYME ECOKI SPECIFICITY PROTEIN"/>
    <property type="match status" value="1"/>
</dbReference>
<feature type="coiled-coil region" evidence="4">
    <location>
        <begin position="161"/>
        <end position="188"/>
    </location>
</feature>
<evidence type="ECO:0000256" key="2">
    <source>
        <dbReference type="ARBA" id="ARBA00022747"/>
    </source>
</evidence>
<keyword evidence="4" id="KW-0175">Coiled coil</keyword>
<evidence type="ECO:0000256" key="4">
    <source>
        <dbReference type="SAM" id="Coils"/>
    </source>
</evidence>
<gene>
    <name evidence="6" type="ORF">AVL55_18930</name>
</gene>
<evidence type="ECO:0000313" key="7">
    <source>
        <dbReference type="Proteomes" id="UP000063991"/>
    </source>
</evidence>
<comment type="similarity">
    <text evidence="1">Belongs to the type-I restriction system S methylase family.</text>
</comment>
<dbReference type="GO" id="GO:0009307">
    <property type="term" value="P:DNA restriction-modification system"/>
    <property type="evidence" value="ECO:0007669"/>
    <property type="project" value="UniProtKB-KW"/>
</dbReference>
<proteinExistence type="inferred from homology"/>
<dbReference type="EMBL" id="CP014323">
    <property type="protein sequence ID" value="AMK00050.1"/>
    <property type="molecule type" value="Genomic_DNA"/>
</dbReference>
<sequence>MSWSEKSLDQLGFVSRGKSRHRPRDAAHLYGGPYPFVQTGDVKHAGLYLTDYSQTYSEEGLAQSKLWPAGTLCITIAANIADTSILAIDACFPDSVIGFIPDPEKADARFVKYLFDAVLKLQYRQFTQGAAQDNLSQAKLLALKFLVPDDVKEQSRIADFIATYDELIENNRRRIQLLEESARLLYQEWFIYLRFPGHEQVKITDGVPEGWSETELGKLFSIKHGYAFKGEYFSDEETGKILLTPGNFKVGGGLKLEKKKFYKEDGPVPDDYVLSENDLLITMTDLSKMSDTLGYPMLVPKFEGTKFLHNQRLGLVIPVIDDFPKYFVSHLLQDYRYRAFIVGSATGTSVKHTAPKKITSFKVCIPSVSSNLITIFNDYTANIYRQISMLTVQNHKLAQARDLLLPKLMSGELTI</sequence>
<accession>A0A126Q6A5</accession>
<dbReference type="Gene3D" id="1.10.287.1120">
    <property type="entry name" value="Bipartite methylase S protein"/>
    <property type="match status" value="1"/>
</dbReference>
<dbReference type="RefSeq" id="WP_061096140.1">
    <property type="nucleotide sequence ID" value="NZ_CP014323.1"/>
</dbReference>
<dbReference type="Pfam" id="PF01420">
    <property type="entry name" value="Methylase_S"/>
    <property type="match status" value="1"/>
</dbReference>